<evidence type="ECO:0000313" key="1">
    <source>
        <dbReference type="EMBL" id="GMH65409.1"/>
    </source>
</evidence>
<evidence type="ECO:0000313" key="2">
    <source>
        <dbReference type="Proteomes" id="UP001165082"/>
    </source>
</evidence>
<proteinExistence type="predicted"/>
<name>A0A9W7ABN8_9STRA</name>
<gene>
    <name evidence="1" type="ORF">TrRE_jg5122</name>
</gene>
<protein>
    <submittedName>
        <fullName evidence="1">Uncharacterized protein</fullName>
    </submittedName>
</protein>
<keyword evidence="2" id="KW-1185">Reference proteome</keyword>
<sequence>MYLGFRYVEDILLAYVHTNKGCHSTVVTERRLGKTQWPAMHNNVQLGGPLWGVGRIGSEKLELCRSMGDQGSTEIDVDELEGPMVDEGDTIFQETTGETTGFDEIIEGAVQDLLEHAVEEEMEGGGDAERGRKKLKTG</sequence>
<dbReference type="AlphaFoldDB" id="A0A9W7ABN8"/>
<organism evidence="1 2">
    <name type="scientific">Triparma retinervis</name>
    <dbReference type="NCBI Taxonomy" id="2557542"/>
    <lineage>
        <taxon>Eukaryota</taxon>
        <taxon>Sar</taxon>
        <taxon>Stramenopiles</taxon>
        <taxon>Ochrophyta</taxon>
        <taxon>Bolidophyceae</taxon>
        <taxon>Parmales</taxon>
        <taxon>Triparmaceae</taxon>
        <taxon>Triparma</taxon>
    </lineage>
</organism>
<dbReference type="Proteomes" id="UP001165082">
    <property type="component" value="Unassembled WGS sequence"/>
</dbReference>
<dbReference type="EMBL" id="BRXZ01002578">
    <property type="protein sequence ID" value="GMH65409.1"/>
    <property type="molecule type" value="Genomic_DNA"/>
</dbReference>
<comment type="caution">
    <text evidence="1">The sequence shown here is derived from an EMBL/GenBank/DDBJ whole genome shotgun (WGS) entry which is preliminary data.</text>
</comment>
<reference evidence="1" key="1">
    <citation type="submission" date="2022-07" db="EMBL/GenBank/DDBJ databases">
        <title>Genome analysis of Parmales, a sister group of diatoms, reveals the evolutionary specialization of diatoms from phago-mixotrophs to photoautotrophs.</title>
        <authorList>
            <person name="Ban H."/>
            <person name="Sato S."/>
            <person name="Yoshikawa S."/>
            <person name="Kazumasa Y."/>
            <person name="Nakamura Y."/>
            <person name="Ichinomiya M."/>
            <person name="Saitoh K."/>
            <person name="Sato N."/>
            <person name="Blanc-Mathieu R."/>
            <person name="Endo H."/>
            <person name="Kuwata A."/>
            <person name="Ogata H."/>
        </authorList>
    </citation>
    <scope>NUCLEOTIDE SEQUENCE</scope>
</reference>
<accession>A0A9W7ABN8</accession>